<feature type="region of interest" description="Disordered" evidence="1">
    <location>
        <begin position="1"/>
        <end position="47"/>
    </location>
</feature>
<reference evidence="2 3" key="1">
    <citation type="submission" date="2017-06" db="EMBL/GenBank/DDBJ databases">
        <title>Draft genome sequence of the halophilic bacterium Marinobacter vinifirmus FB1.</title>
        <authorList>
            <person name="Stepanov V.G."/>
            <person name="Roberts D.J."/>
            <person name="Fox G.E."/>
        </authorList>
    </citation>
    <scope>NUCLEOTIDE SEQUENCE [LARGE SCALE GENOMIC DNA]</scope>
    <source>
        <strain evidence="2 3">FB1</strain>
    </source>
</reference>
<feature type="compositionally biased region" description="Polar residues" evidence="1">
    <location>
        <begin position="8"/>
        <end position="20"/>
    </location>
</feature>
<accession>A0A7Z1IL95</accession>
<dbReference type="Proteomes" id="UP000216984">
    <property type="component" value="Unassembled WGS sequence"/>
</dbReference>
<name>A0A7Z1IL95_9GAMM</name>
<sequence>MLAKGKDQNQSQISAKTPNQKARRLRPTKASKSASKPPNNDAPKGDIRAMVSFETANMDYLLF</sequence>
<evidence type="ECO:0000313" key="2">
    <source>
        <dbReference type="EMBL" id="OZC34915.1"/>
    </source>
</evidence>
<protein>
    <submittedName>
        <fullName evidence="2">Uncharacterized protein</fullName>
    </submittedName>
</protein>
<proteinExistence type="predicted"/>
<gene>
    <name evidence="2" type="ORF">B9Q17_09915</name>
</gene>
<dbReference type="EMBL" id="NEFY01000020">
    <property type="protein sequence ID" value="OZC34915.1"/>
    <property type="molecule type" value="Genomic_DNA"/>
</dbReference>
<keyword evidence="3" id="KW-1185">Reference proteome</keyword>
<organism evidence="2 3">
    <name type="scientific">Marinobacter vinifirmus</name>
    <dbReference type="NCBI Taxonomy" id="355591"/>
    <lineage>
        <taxon>Bacteria</taxon>
        <taxon>Pseudomonadati</taxon>
        <taxon>Pseudomonadota</taxon>
        <taxon>Gammaproteobacteria</taxon>
        <taxon>Pseudomonadales</taxon>
        <taxon>Marinobacteraceae</taxon>
        <taxon>Marinobacter</taxon>
    </lineage>
</organism>
<comment type="caution">
    <text evidence="2">The sequence shown here is derived from an EMBL/GenBank/DDBJ whole genome shotgun (WGS) entry which is preliminary data.</text>
</comment>
<dbReference type="AlphaFoldDB" id="A0A7Z1IL95"/>
<evidence type="ECO:0000256" key="1">
    <source>
        <dbReference type="SAM" id="MobiDB-lite"/>
    </source>
</evidence>
<evidence type="ECO:0000313" key="3">
    <source>
        <dbReference type="Proteomes" id="UP000216984"/>
    </source>
</evidence>